<dbReference type="Proteomes" id="UP001164929">
    <property type="component" value="Chromosome 17"/>
</dbReference>
<gene>
    <name evidence="1" type="ORF">NC653_038539</name>
</gene>
<protein>
    <submittedName>
        <fullName evidence="1">Uncharacterized protein</fullName>
    </submittedName>
</protein>
<evidence type="ECO:0000313" key="1">
    <source>
        <dbReference type="EMBL" id="KAJ6960533.1"/>
    </source>
</evidence>
<reference evidence="1" key="1">
    <citation type="journal article" date="2023" name="Mol. Ecol. Resour.">
        <title>Chromosome-level genome assembly of a triploid poplar Populus alba 'Berolinensis'.</title>
        <authorList>
            <person name="Chen S."/>
            <person name="Yu Y."/>
            <person name="Wang X."/>
            <person name="Wang S."/>
            <person name="Zhang T."/>
            <person name="Zhou Y."/>
            <person name="He R."/>
            <person name="Meng N."/>
            <person name="Wang Y."/>
            <person name="Liu W."/>
            <person name="Liu Z."/>
            <person name="Liu J."/>
            <person name="Guo Q."/>
            <person name="Huang H."/>
            <person name="Sederoff R.R."/>
            <person name="Wang G."/>
            <person name="Qu G."/>
            <person name="Chen S."/>
        </authorList>
    </citation>
    <scope>NUCLEOTIDE SEQUENCE</scope>
    <source>
        <strain evidence="1">SC-2020</strain>
    </source>
</reference>
<keyword evidence="2" id="KW-1185">Reference proteome</keyword>
<dbReference type="EMBL" id="JAQIZT010000017">
    <property type="protein sequence ID" value="KAJ6960533.1"/>
    <property type="molecule type" value="Genomic_DNA"/>
</dbReference>
<comment type="caution">
    <text evidence="1">The sequence shown here is derived from an EMBL/GenBank/DDBJ whole genome shotgun (WGS) entry which is preliminary data.</text>
</comment>
<accession>A0AAD6LH49</accession>
<evidence type="ECO:0000313" key="2">
    <source>
        <dbReference type="Proteomes" id="UP001164929"/>
    </source>
</evidence>
<proteinExistence type="predicted"/>
<sequence>MASTVAESSRLHGVQLLQSILCNLEGRVGVADAVWVLTVCSLPVSNSSLLPVARPALYVKVVF</sequence>
<dbReference type="AlphaFoldDB" id="A0AAD6LH49"/>
<organism evidence="1 2">
    <name type="scientific">Populus alba x Populus x berolinensis</name>
    <dbReference type="NCBI Taxonomy" id="444605"/>
    <lineage>
        <taxon>Eukaryota</taxon>
        <taxon>Viridiplantae</taxon>
        <taxon>Streptophyta</taxon>
        <taxon>Embryophyta</taxon>
        <taxon>Tracheophyta</taxon>
        <taxon>Spermatophyta</taxon>
        <taxon>Magnoliopsida</taxon>
        <taxon>eudicotyledons</taxon>
        <taxon>Gunneridae</taxon>
        <taxon>Pentapetalae</taxon>
        <taxon>rosids</taxon>
        <taxon>fabids</taxon>
        <taxon>Malpighiales</taxon>
        <taxon>Salicaceae</taxon>
        <taxon>Saliceae</taxon>
        <taxon>Populus</taxon>
    </lineage>
</organism>
<name>A0AAD6LH49_9ROSI</name>